<protein>
    <recommendedName>
        <fullName evidence="4">DUF4283 domain-containing protein</fullName>
    </recommendedName>
</protein>
<reference evidence="2" key="1">
    <citation type="journal article" date="2022" name="Front. Genet.">
        <title>Chromosome-Scale Assembly of the Dendrobium nobile Genome Provides Insights Into the Molecular Mechanism of the Biosynthesis of the Medicinal Active Ingredient of Dendrobium.</title>
        <authorList>
            <person name="Xu Q."/>
            <person name="Niu S.-C."/>
            <person name="Li K.-L."/>
            <person name="Zheng P.-J."/>
            <person name="Zhang X.-J."/>
            <person name="Jia Y."/>
            <person name="Liu Y."/>
            <person name="Niu Y.-X."/>
            <person name="Yu L.-H."/>
            <person name="Chen D.-F."/>
            <person name="Zhang G.-Q."/>
        </authorList>
    </citation>
    <scope>NUCLEOTIDE SEQUENCE</scope>
    <source>
        <tissue evidence="2">Leaf</tissue>
    </source>
</reference>
<accession>A0A8T3C8F0</accession>
<keyword evidence="3" id="KW-1185">Reference proteome</keyword>
<dbReference type="PANTHER" id="PTHR31286:SF165">
    <property type="entry name" value="DUF4283 DOMAIN-CONTAINING PROTEIN"/>
    <property type="match status" value="1"/>
</dbReference>
<dbReference type="OrthoDB" id="1751950at2759"/>
<dbReference type="AlphaFoldDB" id="A0A8T3C8F0"/>
<name>A0A8T3C8F0_DENNO</name>
<feature type="transmembrane region" description="Helical" evidence="1">
    <location>
        <begin position="301"/>
        <end position="325"/>
    </location>
</feature>
<dbReference type="InterPro" id="IPR040256">
    <property type="entry name" value="At4g02000-like"/>
</dbReference>
<keyword evidence="1" id="KW-0812">Transmembrane</keyword>
<sequence>MKFFKWPPHFDVNVESLVVLIWVSFPYLCQHLISPRILHGLGSLFGRSFRTDNATISGTRPYVARILVELDITKHYPNQVWLGSDSVGYIQSVEVEEFLPYCSHCKSLGHVRDVCPILFPNLGHVRDVRPPVVEGPSVGTHTLQNASDIPLFVGVDHCAGDVPLVDGGDPSIINASEQENIATLVEGDVNCLNSDNLVSSNVVFLESKYVNLIKDSVVEDCCVVLAPGVEEVDGVGHLDHGLAIFCFSCVALDFFFGLGCSGVAHFGLVLVSYGSVAWVIYPLYYDFELALDYNEVVSQHALLMAMAWFAALVTLFLIRIFGLLLW</sequence>
<proteinExistence type="predicted"/>
<comment type="caution">
    <text evidence="2">The sequence shown here is derived from an EMBL/GenBank/DDBJ whole genome shotgun (WGS) entry which is preliminary data.</text>
</comment>
<keyword evidence="1" id="KW-1133">Transmembrane helix</keyword>
<dbReference type="PANTHER" id="PTHR31286">
    <property type="entry name" value="GLYCINE-RICH CELL WALL STRUCTURAL PROTEIN 1.8-LIKE"/>
    <property type="match status" value="1"/>
</dbReference>
<evidence type="ECO:0008006" key="4">
    <source>
        <dbReference type="Google" id="ProtNLM"/>
    </source>
</evidence>
<feature type="transmembrane region" description="Helical" evidence="1">
    <location>
        <begin position="254"/>
        <end position="281"/>
    </location>
</feature>
<keyword evidence="1" id="KW-0472">Membrane</keyword>
<evidence type="ECO:0000313" key="3">
    <source>
        <dbReference type="Proteomes" id="UP000829196"/>
    </source>
</evidence>
<evidence type="ECO:0000313" key="2">
    <source>
        <dbReference type="EMBL" id="KAI0528984.1"/>
    </source>
</evidence>
<gene>
    <name evidence="2" type="ORF">KFK09_001529</name>
</gene>
<evidence type="ECO:0000256" key="1">
    <source>
        <dbReference type="SAM" id="Phobius"/>
    </source>
</evidence>
<organism evidence="2 3">
    <name type="scientific">Dendrobium nobile</name>
    <name type="common">Orchid</name>
    <dbReference type="NCBI Taxonomy" id="94219"/>
    <lineage>
        <taxon>Eukaryota</taxon>
        <taxon>Viridiplantae</taxon>
        <taxon>Streptophyta</taxon>
        <taxon>Embryophyta</taxon>
        <taxon>Tracheophyta</taxon>
        <taxon>Spermatophyta</taxon>
        <taxon>Magnoliopsida</taxon>
        <taxon>Liliopsida</taxon>
        <taxon>Asparagales</taxon>
        <taxon>Orchidaceae</taxon>
        <taxon>Epidendroideae</taxon>
        <taxon>Malaxideae</taxon>
        <taxon>Dendrobiinae</taxon>
        <taxon>Dendrobium</taxon>
    </lineage>
</organism>
<dbReference type="EMBL" id="JAGYWB010000002">
    <property type="protein sequence ID" value="KAI0528984.1"/>
    <property type="molecule type" value="Genomic_DNA"/>
</dbReference>
<dbReference type="Proteomes" id="UP000829196">
    <property type="component" value="Unassembled WGS sequence"/>
</dbReference>